<keyword evidence="4" id="KW-1185">Reference proteome</keyword>
<dbReference type="OrthoDB" id="506201at2"/>
<dbReference type="Pfam" id="PF00534">
    <property type="entry name" value="Glycos_transf_1"/>
    <property type="match status" value="1"/>
</dbReference>
<evidence type="ECO:0000313" key="3">
    <source>
        <dbReference type="EMBL" id="TQL49191.1"/>
    </source>
</evidence>
<dbReference type="GO" id="GO:0016757">
    <property type="term" value="F:glycosyltransferase activity"/>
    <property type="evidence" value="ECO:0007669"/>
    <property type="project" value="InterPro"/>
</dbReference>
<dbReference type="SUPFAM" id="SSF53756">
    <property type="entry name" value="UDP-Glycosyltransferase/glycogen phosphorylase"/>
    <property type="match status" value="1"/>
</dbReference>
<proteinExistence type="predicted"/>
<dbReference type="EMBL" id="VFOP01000001">
    <property type="protein sequence ID" value="TQL49191.1"/>
    <property type="molecule type" value="Genomic_DNA"/>
</dbReference>
<evidence type="ECO:0000313" key="4">
    <source>
        <dbReference type="Proteomes" id="UP000319516"/>
    </source>
</evidence>
<name>A0A542YMC0_9MICO</name>
<dbReference type="PANTHER" id="PTHR12526">
    <property type="entry name" value="GLYCOSYLTRANSFERASE"/>
    <property type="match status" value="1"/>
</dbReference>
<feature type="domain" description="Glycosyl transferase family 1" evidence="2">
    <location>
        <begin position="222"/>
        <end position="374"/>
    </location>
</feature>
<reference evidence="3 4" key="1">
    <citation type="submission" date="2019-06" db="EMBL/GenBank/DDBJ databases">
        <title>Sequencing the genomes of 1000 actinobacteria strains.</title>
        <authorList>
            <person name="Klenk H.-P."/>
        </authorList>
    </citation>
    <scope>NUCLEOTIDE SEQUENCE [LARGE SCALE GENOMIC DNA]</scope>
    <source>
        <strain evidence="3 4">DSM 12335</strain>
    </source>
</reference>
<keyword evidence="1 3" id="KW-0808">Transferase</keyword>
<sequence>MPADRPARVGYVLKVYPRFSETFVVTEILAREAAGEDLAIFALRPTTDARFHPEIARVQAPVTHLAKPVKLSESWTVLGAARAVLPDFDTRFAGLLPYLVELDAPEVVQGVELAIQAHRAGITHLHAHFASMAARVARVAAGLAGITYSVTTHAKDLFHESVDPALLREVLAHADHVVAISEYNLDFIRTRFPEVAGHAVLIRNGLELARFPYADPAPLAGPLKVLAVGRLVEKKGFDQLVRAAAALAADGVALDVRIAGDGELREDLVRQIAGAGLEGTVQLLGPRSQTEVRELLGWADVMAAPCVVGADGNADGLPTVLLEAMASGLPVIGTDVTGIPEAVRNGTATEPATGVLLPAGDEAALVAALRQVAHPDFPRVGVARAARALIEQRFDAARQSRLLGSRQQPVPALAG</sequence>
<gene>
    <name evidence="3" type="ORF">FB467_0256</name>
</gene>
<protein>
    <submittedName>
        <fullName evidence="3">Glycosyltransferase involved in cell wall biosynthesis</fullName>
    </submittedName>
</protein>
<evidence type="ECO:0000256" key="1">
    <source>
        <dbReference type="ARBA" id="ARBA00022679"/>
    </source>
</evidence>
<accession>A0A542YMC0</accession>
<dbReference type="InterPro" id="IPR001296">
    <property type="entry name" value="Glyco_trans_1"/>
</dbReference>
<dbReference type="Proteomes" id="UP000319516">
    <property type="component" value="Unassembled WGS sequence"/>
</dbReference>
<dbReference type="Gene3D" id="3.40.50.2000">
    <property type="entry name" value="Glycogen Phosphorylase B"/>
    <property type="match status" value="2"/>
</dbReference>
<dbReference type="AlphaFoldDB" id="A0A542YMC0"/>
<organism evidence="3 4">
    <name type="scientific">Ornithinicoccus hortensis</name>
    <dbReference type="NCBI Taxonomy" id="82346"/>
    <lineage>
        <taxon>Bacteria</taxon>
        <taxon>Bacillati</taxon>
        <taxon>Actinomycetota</taxon>
        <taxon>Actinomycetes</taxon>
        <taxon>Micrococcales</taxon>
        <taxon>Intrasporangiaceae</taxon>
        <taxon>Ornithinicoccus</taxon>
    </lineage>
</organism>
<comment type="caution">
    <text evidence="3">The sequence shown here is derived from an EMBL/GenBank/DDBJ whole genome shotgun (WGS) entry which is preliminary data.</text>
</comment>
<evidence type="ECO:0000259" key="2">
    <source>
        <dbReference type="Pfam" id="PF00534"/>
    </source>
</evidence>